<keyword evidence="4" id="KW-1185">Reference proteome</keyword>
<feature type="region of interest" description="Disordered" evidence="2">
    <location>
        <begin position="1"/>
        <end position="44"/>
    </location>
</feature>
<gene>
    <name evidence="3" type="ORF">R1sor_012358</name>
</gene>
<organism evidence="3 4">
    <name type="scientific">Riccia sorocarpa</name>
    <dbReference type="NCBI Taxonomy" id="122646"/>
    <lineage>
        <taxon>Eukaryota</taxon>
        <taxon>Viridiplantae</taxon>
        <taxon>Streptophyta</taxon>
        <taxon>Embryophyta</taxon>
        <taxon>Marchantiophyta</taxon>
        <taxon>Marchantiopsida</taxon>
        <taxon>Marchantiidae</taxon>
        <taxon>Marchantiales</taxon>
        <taxon>Ricciaceae</taxon>
        <taxon>Riccia</taxon>
    </lineage>
</organism>
<feature type="coiled-coil region" evidence="1">
    <location>
        <begin position="127"/>
        <end position="161"/>
    </location>
</feature>
<proteinExistence type="predicted"/>
<reference evidence="3 4" key="1">
    <citation type="submission" date="2024-09" db="EMBL/GenBank/DDBJ databases">
        <title>Chromosome-scale assembly of Riccia sorocarpa.</title>
        <authorList>
            <person name="Paukszto L."/>
        </authorList>
    </citation>
    <scope>NUCLEOTIDE SEQUENCE [LARGE SCALE GENOMIC DNA]</scope>
    <source>
        <strain evidence="3">LP-2024</strain>
        <tissue evidence="3">Aerial parts of the thallus</tissue>
    </source>
</reference>
<protein>
    <submittedName>
        <fullName evidence="3">Uncharacterized protein</fullName>
    </submittedName>
</protein>
<name>A0ABD3I3J6_9MARC</name>
<keyword evidence="1" id="KW-0175">Coiled coil</keyword>
<evidence type="ECO:0000256" key="1">
    <source>
        <dbReference type="SAM" id="Coils"/>
    </source>
</evidence>
<evidence type="ECO:0000313" key="4">
    <source>
        <dbReference type="Proteomes" id="UP001633002"/>
    </source>
</evidence>
<accession>A0ABD3I3J6</accession>
<sequence length="175" mass="19973">MTNSQGSGGETVRLKKRRTHVSPASEPTASGDSAEEKEDALHEKQENLLENIDKLFEPIGDAVQAFIHLLDEKDNMFLSLSDLQQQTKTLRSKIQDEEAWLALIRTEENHQRKSFTDAVFKANQAYYMETESLMKSEREKREILEAEVKRLTDNLESEKAKRLKSDTGVKFSDGV</sequence>
<dbReference type="EMBL" id="JBJQOH010000002">
    <property type="protein sequence ID" value="KAL3698282.1"/>
    <property type="molecule type" value="Genomic_DNA"/>
</dbReference>
<dbReference type="AlphaFoldDB" id="A0ABD3I3J6"/>
<evidence type="ECO:0000256" key="2">
    <source>
        <dbReference type="SAM" id="MobiDB-lite"/>
    </source>
</evidence>
<evidence type="ECO:0000313" key="3">
    <source>
        <dbReference type="EMBL" id="KAL3698282.1"/>
    </source>
</evidence>
<comment type="caution">
    <text evidence="3">The sequence shown here is derived from an EMBL/GenBank/DDBJ whole genome shotgun (WGS) entry which is preliminary data.</text>
</comment>
<dbReference type="Proteomes" id="UP001633002">
    <property type="component" value="Unassembled WGS sequence"/>
</dbReference>